<evidence type="ECO:0000313" key="2">
    <source>
        <dbReference type="EMBL" id="KAL1537386.1"/>
    </source>
</evidence>
<comment type="caution">
    <text evidence="2">The sequence shown here is derived from an EMBL/GenBank/DDBJ whole genome shotgun (WGS) entry which is preliminary data.</text>
</comment>
<proteinExistence type="predicted"/>
<dbReference type="AlphaFoldDB" id="A0ABD1G2U9"/>
<organism evidence="2 3">
    <name type="scientific">Salvia divinorum</name>
    <name type="common">Maria pastora</name>
    <name type="synonym">Diviner's sage</name>
    <dbReference type="NCBI Taxonomy" id="28513"/>
    <lineage>
        <taxon>Eukaryota</taxon>
        <taxon>Viridiplantae</taxon>
        <taxon>Streptophyta</taxon>
        <taxon>Embryophyta</taxon>
        <taxon>Tracheophyta</taxon>
        <taxon>Spermatophyta</taxon>
        <taxon>Magnoliopsida</taxon>
        <taxon>eudicotyledons</taxon>
        <taxon>Gunneridae</taxon>
        <taxon>Pentapetalae</taxon>
        <taxon>asterids</taxon>
        <taxon>lamiids</taxon>
        <taxon>Lamiales</taxon>
        <taxon>Lamiaceae</taxon>
        <taxon>Nepetoideae</taxon>
        <taxon>Mentheae</taxon>
        <taxon>Salviinae</taxon>
        <taxon>Salvia</taxon>
        <taxon>Salvia subgen. Calosphace</taxon>
    </lineage>
</organism>
<dbReference type="EMBL" id="JBEAFC010000011">
    <property type="protein sequence ID" value="KAL1537386.1"/>
    <property type="molecule type" value="Genomic_DNA"/>
</dbReference>
<sequence>MLQAWRSWQEGRGGEVVDPFLRSGSGSTNEMLRCIHIGLLCVQEDAADRPTMASVVLMLSSFSITLNLHSEPAFCAATGYGSDASLIHNSDSTNSHHKTSSRPSQQSRRSSQMEASFTDLRPR</sequence>
<feature type="compositionally biased region" description="Low complexity" evidence="1">
    <location>
        <begin position="101"/>
        <end position="112"/>
    </location>
</feature>
<evidence type="ECO:0000256" key="1">
    <source>
        <dbReference type="SAM" id="MobiDB-lite"/>
    </source>
</evidence>
<reference evidence="2 3" key="1">
    <citation type="submission" date="2024-06" db="EMBL/GenBank/DDBJ databases">
        <title>A chromosome level genome sequence of Diviner's sage (Salvia divinorum).</title>
        <authorList>
            <person name="Ford S.A."/>
            <person name="Ro D.-K."/>
            <person name="Ness R.W."/>
            <person name="Phillips M.A."/>
        </authorList>
    </citation>
    <scope>NUCLEOTIDE SEQUENCE [LARGE SCALE GENOMIC DNA]</scope>
    <source>
        <strain evidence="2">SAF-2024a</strain>
        <tissue evidence="2">Leaf</tissue>
    </source>
</reference>
<protein>
    <submittedName>
        <fullName evidence="2">Uncharacterized protein</fullName>
    </submittedName>
</protein>
<dbReference type="PANTHER" id="PTHR27006:SF616">
    <property type="entry name" value="CYSTEINE-RICH RECEPTOR-LIKE PROTEIN KINASE 10"/>
    <property type="match status" value="1"/>
</dbReference>
<evidence type="ECO:0000313" key="3">
    <source>
        <dbReference type="Proteomes" id="UP001567538"/>
    </source>
</evidence>
<dbReference type="Proteomes" id="UP001567538">
    <property type="component" value="Unassembled WGS sequence"/>
</dbReference>
<keyword evidence="3" id="KW-1185">Reference proteome</keyword>
<dbReference type="PANTHER" id="PTHR27006">
    <property type="entry name" value="PROMASTIGOTE SURFACE ANTIGEN PROTEIN PSA"/>
    <property type="match status" value="1"/>
</dbReference>
<accession>A0ABD1G2U9</accession>
<name>A0ABD1G2U9_SALDI</name>
<dbReference type="Gene3D" id="1.10.510.10">
    <property type="entry name" value="Transferase(Phosphotransferase) domain 1"/>
    <property type="match status" value="1"/>
</dbReference>
<feature type="region of interest" description="Disordered" evidence="1">
    <location>
        <begin position="86"/>
        <end position="123"/>
    </location>
</feature>
<gene>
    <name evidence="2" type="ORF">AAHA92_29905</name>
</gene>